<protein>
    <submittedName>
        <fullName evidence="2">Uncharacterized protein</fullName>
    </submittedName>
</protein>
<reference evidence="2" key="1">
    <citation type="journal article" date="2014" name="Int. J. Syst. Evol. Microbiol.">
        <title>Complete genome sequence of Corynebacterium casei LMG S-19264T (=DSM 44701T), isolated from a smear-ripened cheese.</title>
        <authorList>
            <consortium name="US DOE Joint Genome Institute (JGI-PGF)"/>
            <person name="Walter F."/>
            <person name="Albersmeier A."/>
            <person name="Kalinowski J."/>
            <person name="Ruckert C."/>
        </authorList>
    </citation>
    <scope>NUCLEOTIDE SEQUENCE</scope>
    <source>
        <strain evidence="2">NBRC 112290</strain>
    </source>
</reference>
<feature type="compositionally biased region" description="Low complexity" evidence="1">
    <location>
        <begin position="23"/>
        <end position="50"/>
    </location>
</feature>
<sequence>MTALAGVVLLGVTACAEGSGTGESAEPPTETVTETSTESSSPAIETSPAPSAEPAPNGPEGSDIATPVCGEVFALPDRPAQLTLELDGDVVEAAGSDGNPSSLEADITATNAGAQPVSGGLDSVTALVVTDEDGRVVVTNANPDPANPESGAILALEPGDSVTFVGTAADYATSDDCDSSTTTSSDPARLLDPGSYQVFALRNLGAEGTVTQQAQGGPWPIEIAADPPAPGEPPAPAPDPQGALPLAACGTAFDGAEPAAGITTEVAEIRSPRAADDAITDLVHTVTTETPLDGTSLATNVVLTQDGVRVSEIPGSDNVSSVYASAGATFELTGQQILLGCDFEPLPPGEYEATPVVFSSGEVPQVLARGATTTVVIQ</sequence>
<evidence type="ECO:0000313" key="3">
    <source>
        <dbReference type="Proteomes" id="UP001157161"/>
    </source>
</evidence>
<dbReference type="AlphaFoldDB" id="A0AA37XGA2"/>
<accession>A0AA37XGA2</accession>
<reference evidence="2" key="2">
    <citation type="submission" date="2023-02" db="EMBL/GenBank/DDBJ databases">
        <authorList>
            <person name="Sun Q."/>
            <person name="Mori K."/>
        </authorList>
    </citation>
    <scope>NUCLEOTIDE SEQUENCE</scope>
    <source>
        <strain evidence="2">NBRC 112290</strain>
    </source>
</reference>
<proteinExistence type="predicted"/>
<keyword evidence="3" id="KW-1185">Reference proteome</keyword>
<dbReference type="EMBL" id="BSUM01000001">
    <property type="protein sequence ID" value="GMA32568.1"/>
    <property type="molecule type" value="Genomic_DNA"/>
</dbReference>
<dbReference type="Proteomes" id="UP001157161">
    <property type="component" value="Unassembled WGS sequence"/>
</dbReference>
<feature type="region of interest" description="Disordered" evidence="1">
    <location>
        <begin position="15"/>
        <end position="70"/>
    </location>
</feature>
<evidence type="ECO:0000313" key="2">
    <source>
        <dbReference type="EMBL" id="GMA32568.1"/>
    </source>
</evidence>
<comment type="caution">
    <text evidence="2">The sequence shown here is derived from an EMBL/GenBank/DDBJ whole genome shotgun (WGS) entry which is preliminary data.</text>
</comment>
<evidence type="ECO:0000256" key="1">
    <source>
        <dbReference type="SAM" id="MobiDB-lite"/>
    </source>
</evidence>
<gene>
    <name evidence="2" type="ORF">GCM10025875_25600</name>
</gene>
<name>A0AA37XGA2_9MICO</name>
<organism evidence="2 3">
    <name type="scientific">Litorihabitans aurantiacus</name>
    <dbReference type="NCBI Taxonomy" id="1930061"/>
    <lineage>
        <taxon>Bacteria</taxon>
        <taxon>Bacillati</taxon>
        <taxon>Actinomycetota</taxon>
        <taxon>Actinomycetes</taxon>
        <taxon>Micrococcales</taxon>
        <taxon>Beutenbergiaceae</taxon>
        <taxon>Litorihabitans</taxon>
    </lineage>
</organism>